<evidence type="ECO:0000256" key="8">
    <source>
        <dbReference type="RuleBase" id="RU004135"/>
    </source>
</evidence>
<keyword evidence="13" id="KW-1185">Reference proteome</keyword>
<dbReference type="NCBIfam" id="NF001124">
    <property type="entry name" value="PRK00139.1-2"/>
    <property type="match status" value="1"/>
</dbReference>
<dbReference type="Pfam" id="PF08245">
    <property type="entry name" value="Mur_ligase_M"/>
    <property type="match status" value="1"/>
</dbReference>
<feature type="binding site" evidence="7">
    <location>
        <position position="462"/>
    </location>
    <ligand>
        <name>meso-2,6-diaminopimelate</name>
        <dbReference type="ChEBI" id="CHEBI:57791"/>
    </ligand>
</feature>
<evidence type="ECO:0000256" key="6">
    <source>
        <dbReference type="ARBA" id="ARBA00023316"/>
    </source>
</evidence>
<evidence type="ECO:0000256" key="4">
    <source>
        <dbReference type="ARBA" id="ARBA00022984"/>
    </source>
</evidence>
<feature type="binding site" evidence="7">
    <location>
        <position position="458"/>
    </location>
    <ligand>
        <name>meso-2,6-diaminopimelate</name>
        <dbReference type="ChEBI" id="CHEBI:57791"/>
    </ligand>
</feature>
<keyword evidence="6 7" id="KW-0961">Cell wall biogenesis/degradation</keyword>
<dbReference type="Pfam" id="PF01225">
    <property type="entry name" value="Mur_ligase"/>
    <property type="match status" value="1"/>
</dbReference>
<dbReference type="RefSeq" id="WP_322606924.1">
    <property type="nucleotide sequence ID" value="NZ_JARVCO010000002.1"/>
</dbReference>
<dbReference type="Gene3D" id="3.40.1390.10">
    <property type="entry name" value="MurE/MurF, N-terminal domain"/>
    <property type="match status" value="1"/>
</dbReference>
<dbReference type="SUPFAM" id="SSF63418">
    <property type="entry name" value="MurE/MurF N-terminal domain"/>
    <property type="match status" value="1"/>
</dbReference>
<keyword evidence="2 7" id="KW-0132">Cell division</keyword>
<feature type="binding site" evidence="7">
    <location>
        <position position="187"/>
    </location>
    <ligand>
        <name>UDP-N-acetyl-alpha-D-muramoyl-L-alanyl-D-glutamate</name>
        <dbReference type="ChEBI" id="CHEBI:83900"/>
    </ligand>
</feature>
<proteinExistence type="inferred from homology"/>
<feature type="domain" description="Mur ligase C-terminal" evidence="10">
    <location>
        <begin position="334"/>
        <end position="460"/>
    </location>
</feature>
<keyword evidence="7 12" id="KW-0436">Ligase</keyword>
<dbReference type="SUPFAM" id="SSF53244">
    <property type="entry name" value="MurD-like peptide ligases, peptide-binding domain"/>
    <property type="match status" value="1"/>
</dbReference>
<dbReference type="InterPro" id="IPR036615">
    <property type="entry name" value="Mur_ligase_C_dom_sf"/>
</dbReference>
<evidence type="ECO:0000259" key="9">
    <source>
        <dbReference type="Pfam" id="PF01225"/>
    </source>
</evidence>
<feature type="binding site" evidence="7">
    <location>
        <position position="30"/>
    </location>
    <ligand>
        <name>UDP-N-acetyl-alpha-D-muramoyl-L-alanyl-D-glutamate</name>
        <dbReference type="ChEBI" id="CHEBI:83900"/>
    </ligand>
</feature>
<comment type="function">
    <text evidence="7">Catalyzes the addition of meso-diaminopimelic acid to the nucleotide precursor UDP-N-acetylmuramoyl-L-alanyl-D-glutamate (UMAG) in the biosynthesis of bacterial cell-wall peptidoglycan.</text>
</comment>
<feature type="binding site" evidence="7">
    <location>
        <position position="383"/>
    </location>
    <ligand>
        <name>meso-2,6-diaminopimelate</name>
        <dbReference type="ChEBI" id="CHEBI:57791"/>
    </ligand>
</feature>
<keyword evidence="7" id="KW-0067">ATP-binding</keyword>
<feature type="binding site" evidence="7">
    <location>
        <begin position="110"/>
        <end position="116"/>
    </location>
    <ligand>
        <name>ATP</name>
        <dbReference type="ChEBI" id="CHEBI:30616"/>
    </ligand>
</feature>
<evidence type="ECO:0000259" key="11">
    <source>
        <dbReference type="Pfam" id="PF08245"/>
    </source>
</evidence>
<reference evidence="12 13" key="1">
    <citation type="journal article" date="2024" name="Appl. Environ. Microbiol.">
        <title>Pontiella agarivorans sp. nov., a novel marine anaerobic bacterium capable of degrading macroalgal polysaccharides and fixing nitrogen.</title>
        <authorList>
            <person name="Liu N."/>
            <person name="Kivenson V."/>
            <person name="Peng X."/>
            <person name="Cui Z."/>
            <person name="Lankiewicz T.S."/>
            <person name="Gosselin K.M."/>
            <person name="English C.J."/>
            <person name="Blair E.M."/>
            <person name="O'Malley M.A."/>
            <person name="Valentine D.L."/>
        </authorList>
    </citation>
    <scope>NUCLEOTIDE SEQUENCE [LARGE SCALE GENOMIC DNA]</scope>
    <source>
        <strain evidence="12 13">NLcol2</strain>
    </source>
</reference>
<dbReference type="NCBIfam" id="NF001126">
    <property type="entry name" value="PRK00139.1-4"/>
    <property type="match status" value="1"/>
</dbReference>
<keyword evidence="5 7" id="KW-0131">Cell cycle</keyword>
<protein>
    <recommendedName>
        <fullName evidence="7">UDP-N-acetylmuramoyl-L-alanyl-D-glutamate--2,6-diaminopimelate ligase</fullName>
        <ecNumber evidence="7">6.3.2.13</ecNumber>
    </recommendedName>
    <alternativeName>
        <fullName evidence="7">Meso-A2pm-adding enzyme</fullName>
    </alternativeName>
    <alternativeName>
        <fullName evidence="7">Meso-diaminopimelate-adding enzyme</fullName>
    </alternativeName>
    <alternativeName>
        <fullName evidence="7">UDP-MurNAc-L-Ala-D-Glu:meso-diaminopimelate ligase</fullName>
    </alternativeName>
    <alternativeName>
        <fullName evidence="7">UDP-MurNAc-tripeptide synthetase</fullName>
    </alternativeName>
    <alternativeName>
        <fullName evidence="7">UDP-N-acetylmuramyl-tripeptide synthetase</fullName>
    </alternativeName>
</protein>
<evidence type="ECO:0000256" key="2">
    <source>
        <dbReference type="ARBA" id="ARBA00022618"/>
    </source>
</evidence>
<dbReference type="Gene3D" id="3.90.190.20">
    <property type="entry name" value="Mur ligase, C-terminal domain"/>
    <property type="match status" value="1"/>
</dbReference>
<dbReference type="PANTHER" id="PTHR23135:SF4">
    <property type="entry name" value="UDP-N-ACETYLMURAMOYL-L-ALANYL-D-GLUTAMATE--2,6-DIAMINOPIMELATE LIGASE MURE HOMOLOG, CHLOROPLASTIC"/>
    <property type="match status" value="1"/>
</dbReference>
<name>A0ABU5MSE0_9BACT</name>
<keyword evidence="7" id="KW-0460">Magnesium</keyword>
<feature type="domain" description="Mur ligase central" evidence="11">
    <location>
        <begin position="108"/>
        <end position="311"/>
    </location>
</feature>
<evidence type="ECO:0000256" key="7">
    <source>
        <dbReference type="HAMAP-Rule" id="MF_00208"/>
    </source>
</evidence>
<keyword evidence="7" id="KW-0963">Cytoplasm</keyword>
<comment type="catalytic activity">
    <reaction evidence="7">
        <text>UDP-N-acetyl-alpha-D-muramoyl-L-alanyl-D-glutamate + meso-2,6-diaminopimelate + ATP = UDP-N-acetyl-alpha-D-muramoyl-L-alanyl-gamma-D-glutamyl-meso-2,6-diaminopimelate + ADP + phosphate + H(+)</text>
        <dbReference type="Rhea" id="RHEA:23676"/>
        <dbReference type="ChEBI" id="CHEBI:15378"/>
        <dbReference type="ChEBI" id="CHEBI:30616"/>
        <dbReference type="ChEBI" id="CHEBI:43474"/>
        <dbReference type="ChEBI" id="CHEBI:57791"/>
        <dbReference type="ChEBI" id="CHEBI:83900"/>
        <dbReference type="ChEBI" id="CHEBI:83905"/>
        <dbReference type="ChEBI" id="CHEBI:456216"/>
        <dbReference type="EC" id="6.3.2.13"/>
    </reaction>
</comment>
<dbReference type="InterPro" id="IPR004101">
    <property type="entry name" value="Mur_ligase_C"/>
</dbReference>
<feature type="short sequence motif" description="Meso-diaminopimelate recognition motif" evidence="7">
    <location>
        <begin position="407"/>
        <end position="410"/>
    </location>
</feature>
<dbReference type="InterPro" id="IPR013221">
    <property type="entry name" value="Mur_ligase_cen"/>
</dbReference>
<evidence type="ECO:0000259" key="10">
    <source>
        <dbReference type="Pfam" id="PF02875"/>
    </source>
</evidence>
<comment type="PTM">
    <text evidence="7">Carboxylation is probably crucial for Mg(2+) binding and, consequently, for the gamma-phosphate positioning of ATP.</text>
</comment>
<dbReference type="Gene3D" id="3.40.1190.10">
    <property type="entry name" value="Mur-like, catalytic domain"/>
    <property type="match status" value="1"/>
</dbReference>
<gene>
    <name evidence="7" type="primary">murE</name>
    <name evidence="12" type="ORF">P9H32_00640</name>
</gene>
<dbReference type="EC" id="6.3.2.13" evidence="7"/>
<organism evidence="12 13">
    <name type="scientific">Pontiella agarivorans</name>
    <dbReference type="NCBI Taxonomy" id="3038953"/>
    <lineage>
        <taxon>Bacteria</taxon>
        <taxon>Pseudomonadati</taxon>
        <taxon>Kiritimatiellota</taxon>
        <taxon>Kiritimatiellia</taxon>
        <taxon>Kiritimatiellales</taxon>
        <taxon>Pontiellaceae</taxon>
        <taxon>Pontiella</taxon>
    </lineage>
</organism>
<dbReference type="InterPro" id="IPR000713">
    <property type="entry name" value="Mur_ligase_N"/>
</dbReference>
<keyword evidence="4 7" id="KW-0573">Peptidoglycan synthesis</keyword>
<evidence type="ECO:0000313" key="12">
    <source>
        <dbReference type="EMBL" id="MDZ8117119.1"/>
    </source>
</evidence>
<comment type="caution">
    <text evidence="12">The sequence shown here is derived from an EMBL/GenBank/DDBJ whole genome shotgun (WGS) entry which is preliminary data.</text>
</comment>
<keyword evidence="7" id="KW-0547">Nucleotide-binding</keyword>
<comment type="cofactor">
    <cofactor evidence="7">
        <name>Mg(2+)</name>
        <dbReference type="ChEBI" id="CHEBI:18420"/>
    </cofactor>
</comment>
<evidence type="ECO:0000256" key="5">
    <source>
        <dbReference type="ARBA" id="ARBA00023306"/>
    </source>
</evidence>
<feature type="modified residue" description="N6-carboxylysine" evidence="7">
    <location>
        <position position="219"/>
    </location>
</feature>
<keyword evidence="3 7" id="KW-0133">Cell shape</keyword>
<feature type="domain" description="Mur ligase N-terminal catalytic" evidence="9">
    <location>
        <begin position="24"/>
        <end position="96"/>
    </location>
</feature>
<accession>A0ABU5MSE0</accession>
<dbReference type="EMBL" id="JARVCO010000002">
    <property type="protein sequence ID" value="MDZ8117119.1"/>
    <property type="molecule type" value="Genomic_DNA"/>
</dbReference>
<evidence type="ECO:0000256" key="1">
    <source>
        <dbReference type="ARBA" id="ARBA00005898"/>
    </source>
</evidence>
<comment type="caution">
    <text evidence="7">Lacks conserved residue(s) required for the propagation of feature annotation.</text>
</comment>
<dbReference type="Proteomes" id="UP001290861">
    <property type="component" value="Unassembled WGS sequence"/>
</dbReference>
<comment type="pathway">
    <text evidence="7 8">Cell wall biogenesis; peptidoglycan biosynthesis.</text>
</comment>
<comment type="similarity">
    <text evidence="1 7">Belongs to the MurCDEF family. MurE subfamily.</text>
</comment>
<dbReference type="PANTHER" id="PTHR23135">
    <property type="entry name" value="MUR LIGASE FAMILY MEMBER"/>
    <property type="match status" value="1"/>
</dbReference>
<dbReference type="InterPro" id="IPR036565">
    <property type="entry name" value="Mur-like_cat_sf"/>
</dbReference>
<sequence length="485" mass="52850">MKLKELLDKIEAVGFSGGMKVEFGGVTYDSRKVKPGDLFVAVSGYQLDGSEFITQAVSGGATVVVSENRLDLGSGVAHVQVSDSRKALAEISAVFYGELSKKMKVIGVTGTNGKTTTTYMIRDILRHAGYKTGLLGTVAYEIGGRSIPASRTTPEAPDIHSMFAQMDEAGCEYVVMEVSSHALALKRVHGIEFSISVFTNLTQDHLDYHHDMETYFDVKAELFRTMEKKQGGSAVINIDDSWGRRLIGEKQVEADIVSYGFHEKATAFVTDATVSADGTRFNVSTPWGDTNIHLQLLGRFNIHNALAALCVGGLCGVDLKTVVQALENMAAVPGRLEAVPNRKNRSIFVDYAHTDDALNNVLTTLREICRGKLVVVFGCGGNRDQGKREKMGRVAAALADWSIVTSDNPRDEEPEAIAMDILKGFALCQQVEVVLDRREAIAKGIAMLDRKDVLVVAGKGHETYQEIKGAVIPFDDRDTVKELIR</sequence>
<evidence type="ECO:0000256" key="3">
    <source>
        <dbReference type="ARBA" id="ARBA00022960"/>
    </source>
</evidence>
<feature type="binding site" evidence="7">
    <location>
        <begin position="407"/>
        <end position="410"/>
    </location>
    <ligand>
        <name>meso-2,6-diaminopimelate</name>
        <dbReference type="ChEBI" id="CHEBI:57791"/>
    </ligand>
</feature>
<evidence type="ECO:0000313" key="13">
    <source>
        <dbReference type="Proteomes" id="UP001290861"/>
    </source>
</evidence>
<feature type="binding site" evidence="7">
    <location>
        <position position="179"/>
    </location>
    <ligand>
        <name>UDP-N-acetyl-alpha-D-muramoyl-L-alanyl-D-glutamate</name>
        <dbReference type="ChEBI" id="CHEBI:83900"/>
    </ligand>
</feature>
<dbReference type="SUPFAM" id="SSF53623">
    <property type="entry name" value="MurD-like peptide ligases, catalytic domain"/>
    <property type="match status" value="1"/>
</dbReference>
<dbReference type="NCBIfam" id="TIGR01085">
    <property type="entry name" value="murE"/>
    <property type="match status" value="1"/>
</dbReference>
<dbReference type="Pfam" id="PF02875">
    <property type="entry name" value="Mur_ligase_C"/>
    <property type="match status" value="1"/>
</dbReference>
<feature type="binding site" evidence="7">
    <location>
        <begin position="152"/>
        <end position="153"/>
    </location>
    <ligand>
        <name>UDP-N-acetyl-alpha-D-muramoyl-L-alanyl-D-glutamate</name>
        <dbReference type="ChEBI" id="CHEBI:83900"/>
    </ligand>
</feature>
<dbReference type="HAMAP" id="MF_00208">
    <property type="entry name" value="MurE"/>
    <property type="match status" value="1"/>
</dbReference>
<dbReference type="InterPro" id="IPR035911">
    <property type="entry name" value="MurE/MurF_N"/>
</dbReference>
<comment type="subcellular location">
    <subcellularLocation>
        <location evidence="7 8">Cytoplasm</location>
    </subcellularLocation>
</comment>
<dbReference type="GO" id="GO:0008765">
    <property type="term" value="F:UDP-N-acetylmuramoylalanyl-D-glutamate-2,6-diaminopimelate ligase activity"/>
    <property type="evidence" value="ECO:0007669"/>
    <property type="project" value="UniProtKB-EC"/>
</dbReference>
<dbReference type="InterPro" id="IPR005761">
    <property type="entry name" value="UDP-N-AcMur-Glu-dNH2Pim_ligase"/>
</dbReference>